<protein>
    <submittedName>
        <fullName evidence="2">Uncharacterized protein</fullName>
    </submittedName>
</protein>
<dbReference type="RefSeq" id="WP_103922629.1">
    <property type="nucleotide sequence ID" value="NZ_FMSV02000558.1"/>
</dbReference>
<dbReference type="AlphaFoldDB" id="A0A1H6FGT7"/>
<name>A0A1H6FGT7_9GAMM</name>
<reference evidence="2 3" key="1">
    <citation type="submission" date="2016-10" db="EMBL/GenBank/DDBJ databases">
        <authorList>
            <person name="de Groot N.N."/>
        </authorList>
    </citation>
    <scope>NUCLEOTIDE SEQUENCE [LARGE SCALE GENOMIC DNA]</scope>
    <source>
        <strain evidence="2">MBHS1</strain>
    </source>
</reference>
<proteinExistence type="predicted"/>
<evidence type="ECO:0000313" key="2">
    <source>
        <dbReference type="EMBL" id="SEH09278.1"/>
    </source>
</evidence>
<accession>A0A1H6FGT7</accession>
<organism evidence="2 3">
    <name type="scientific">Candidatus Venteria ishoeyi</name>
    <dbReference type="NCBI Taxonomy" id="1899563"/>
    <lineage>
        <taxon>Bacteria</taxon>
        <taxon>Pseudomonadati</taxon>
        <taxon>Pseudomonadota</taxon>
        <taxon>Gammaproteobacteria</taxon>
        <taxon>Thiotrichales</taxon>
        <taxon>Thiotrichaceae</taxon>
        <taxon>Venteria</taxon>
    </lineage>
</organism>
<gene>
    <name evidence="1" type="ORF">MBHS_05043</name>
    <name evidence="2" type="ORF">MBHS_05173</name>
</gene>
<dbReference type="Proteomes" id="UP000236724">
    <property type="component" value="Unassembled WGS sequence"/>
</dbReference>
<dbReference type="OrthoDB" id="9795150at2"/>
<evidence type="ECO:0000313" key="1">
    <source>
        <dbReference type="EMBL" id="SEH09149.1"/>
    </source>
</evidence>
<dbReference type="EMBL" id="FMSV02000559">
    <property type="protein sequence ID" value="SEH09278.1"/>
    <property type="molecule type" value="Genomic_DNA"/>
</dbReference>
<dbReference type="EMBL" id="FMSV02000558">
    <property type="protein sequence ID" value="SEH09149.1"/>
    <property type="molecule type" value="Genomic_DNA"/>
</dbReference>
<sequence>MHELEKIIGLCVDRSIIDIQVLPGKEYHQFDLEKSDTTEVCAYLKNLYPTLIIAQQTKLAEDFVAMLQQSSLPLVMVPDRPLQHFAEQTHFTLKTGTASSNFLAHFGLSILPEKDMHKAPENKAFNALLSRRLQLIEMLMAEKNRLMLSGYYAVSAYVRQNILAHIDWLEQQLEEVDLHLKPFWLSSKT</sequence>
<keyword evidence="3" id="KW-1185">Reference proteome</keyword>
<evidence type="ECO:0000313" key="3">
    <source>
        <dbReference type="Proteomes" id="UP000236724"/>
    </source>
</evidence>